<comment type="cofactor">
    <cofactor evidence="7">
        <name>Mg(2+)</name>
        <dbReference type="ChEBI" id="CHEBI:18420"/>
    </cofactor>
</comment>
<evidence type="ECO:0000256" key="5">
    <source>
        <dbReference type="ARBA" id="ARBA00022989"/>
    </source>
</evidence>
<feature type="transmembrane region" description="Helical" evidence="8">
    <location>
        <begin position="348"/>
        <end position="367"/>
    </location>
</feature>
<feature type="transmembrane region" description="Helical" evidence="8">
    <location>
        <begin position="218"/>
        <end position="237"/>
    </location>
</feature>
<protein>
    <submittedName>
        <fullName evidence="9">Putative phospho-N-acetylmuramoyl-pentapeptide-transferase</fullName>
    </submittedName>
</protein>
<feature type="transmembrane region" description="Helical" evidence="8">
    <location>
        <begin position="273"/>
        <end position="295"/>
    </location>
</feature>
<evidence type="ECO:0000256" key="1">
    <source>
        <dbReference type="ARBA" id="ARBA00004651"/>
    </source>
</evidence>
<organism evidence="9">
    <name type="scientific">Vecturithrix granuli</name>
    <dbReference type="NCBI Taxonomy" id="1499967"/>
    <lineage>
        <taxon>Bacteria</taxon>
        <taxon>Candidatus Moduliflexota</taxon>
        <taxon>Candidatus Vecturitrichia</taxon>
        <taxon>Candidatus Vecturitrichales</taxon>
        <taxon>Candidatus Vecturitrichaceae</taxon>
        <taxon>Candidatus Vecturithrix</taxon>
    </lineage>
</organism>
<dbReference type="GO" id="GO:0046872">
    <property type="term" value="F:metal ion binding"/>
    <property type="evidence" value="ECO:0007669"/>
    <property type="project" value="UniProtKB-KW"/>
</dbReference>
<evidence type="ECO:0000256" key="6">
    <source>
        <dbReference type="ARBA" id="ARBA00023136"/>
    </source>
</evidence>
<dbReference type="InterPro" id="IPR000715">
    <property type="entry name" value="Glycosyl_transferase_4"/>
</dbReference>
<keyword evidence="2" id="KW-1003">Cell membrane</keyword>
<feature type="binding site" evidence="7">
    <location>
        <position position="186"/>
    </location>
    <ligand>
        <name>Mg(2+)</name>
        <dbReference type="ChEBI" id="CHEBI:18420"/>
    </ligand>
</feature>
<name>A0A081C5S7_VECG1</name>
<evidence type="ECO:0000313" key="10">
    <source>
        <dbReference type="Proteomes" id="UP000030661"/>
    </source>
</evidence>
<reference evidence="9" key="1">
    <citation type="journal article" date="2015" name="PeerJ">
        <title>First genomic representation of candidate bacterial phylum KSB3 points to enhanced environmental sensing as a trigger of wastewater bulking.</title>
        <authorList>
            <person name="Sekiguchi Y."/>
            <person name="Ohashi A."/>
            <person name="Parks D.H."/>
            <person name="Yamauchi T."/>
            <person name="Tyson G.W."/>
            <person name="Hugenholtz P."/>
        </authorList>
    </citation>
    <scope>NUCLEOTIDE SEQUENCE [LARGE SCALE GENOMIC DNA]</scope>
</reference>
<feature type="transmembrane region" description="Helical" evidence="8">
    <location>
        <begin position="249"/>
        <end position="267"/>
    </location>
</feature>
<dbReference type="GO" id="GO:0005886">
    <property type="term" value="C:plasma membrane"/>
    <property type="evidence" value="ECO:0007669"/>
    <property type="project" value="UniProtKB-SubCell"/>
</dbReference>
<evidence type="ECO:0000256" key="2">
    <source>
        <dbReference type="ARBA" id="ARBA00022475"/>
    </source>
</evidence>
<dbReference type="EMBL" id="DF820471">
    <property type="protein sequence ID" value="GAK59932.1"/>
    <property type="molecule type" value="Genomic_DNA"/>
</dbReference>
<feature type="transmembrane region" description="Helical" evidence="8">
    <location>
        <begin position="316"/>
        <end position="342"/>
    </location>
</feature>
<dbReference type="GO" id="GO:0044038">
    <property type="term" value="P:cell wall macromolecule biosynthetic process"/>
    <property type="evidence" value="ECO:0007669"/>
    <property type="project" value="TreeGrafter"/>
</dbReference>
<keyword evidence="5 8" id="KW-1133">Transmembrane helix</keyword>
<dbReference type="STRING" id="1499967.U27_06918"/>
<dbReference type="AlphaFoldDB" id="A0A081C5S7"/>
<feature type="transmembrane region" description="Helical" evidence="8">
    <location>
        <begin position="194"/>
        <end position="212"/>
    </location>
</feature>
<proteinExistence type="predicted"/>
<dbReference type="Pfam" id="PF00953">
    <property type="entry name" value="Glycos_transf_4"/>
    <property type="match status" value="1"/>
</dbReference>
<gene>
    <name evidence="9" type="ORF">U27_06918</name>
</gene>
<feature type="transmembrane region" description="Helical" evidence="8">
    <location>
        <begin position="143"/>
        <end position="162"/>
    </location>
</feature>
<feature type="transmembrane region" description="Helical" evidence="8">
    <location>
        <begin position="115"/>
        <end position="131"/>
    </location>
</feature>
<evidence type="ECO:0000256" key="7">
    <source>
        <dbReference type="PIRSR" id="PIRSR600715-1"/>
    </source>
</evidence>
<evidence type="ECO:0000256" key="8">
    <source>
        <dbReference type="SAM" id="Phobius"/>
    </source>
</evidence>
<feature type="transmembrane region" description="Helical" evidence="8">
    <location>
        <begin position="20"/>
        <end position="38"/>
    </location>
</feature>
<feature type="transmembrane region" description="Helical" evidence="8">
    <location>
        <begin position="44"/>
        <end position="62"/>
    </location>
</feature>
<dbReference type="eggNOG" id="COG0472">
    <property type="taxonomic scope" value="Bacteria"/>
</dbReference>
<keyword evidence="7" id="KW-0479">Metal-binding</keyword>
<keyword evidence="10" id="KW-1185">Reference proteome</keyword>
<evidence type="ECO:0000256" key="3">
    <source>
        <dbReference type="ARBA" id="ARBA00022679"/>
    </source>
</evidence>
<dbReference type="Proteomes" id="UP000030661">
    <property type="component" value="Unassembled WGS sequence"/>
</dbReference>
<dbReference type="PANTHER" id="PTHR22926">
    <property type="entry name" value="PHOSPHO-N-ACETYLMURAMOYL-PENTAPEPTIDE-TRANSFERASE"/>
    <property type="match status" value="1"/>
</dbReference>
<keyword evidence="7" id="KW-0460">Magnesium</keyword>
<dbReference type="GO" id="GO:0009103">
    <property type="term" value="P:lipopolysaccharide biosynthetic process"/>
    <property type="evidence" value="ECO:0007669"/>
    <property type="project" value="TreeGrafter"/>
</dbReference>
<dbReference type="CDD" id="cd06853">
    <property type="entry name" value="GT_WecA_like"/>
    <property type="match status" value="1"/>
</dbReference>
<feature type="transmembrane region" description="Helical" evidence="8">
    <location>
        <begin position="168"/>
        <end position="187"/>
    </location>
</feature>
<feature type="binding site" evidence="7">
    <location>
        <position position="246"/>
    </location>
    <ligand>
        <name>Mg(2+)</name>
        <dbReference type="ChEBI" id="CHEBI:18420"/>
    </ligand>
</feature>
<dbReference type="GO" id="GO:0016780">
    <property type="term" value="F:phosphotransferase activity, for other substituted phosphate groups"/>
    <property type="evidence" value="ECO:0007669"/>
    <property type="project" value="InterPro"/>
</dbReference>
<dbReference type="PANTHER" id="PTHR22926:SF3">
    <property type="entry name" value="UNDECAPRENYL-PHOSPHATE ALPHA-N-ACETYLGLUCOSAMINYL 1-PHOSPHATE TRANSFERASE"/>
    <property type="match status" value="1"/>
</dbReference>
<sequence length="382" mass="41840">MSTERSPMTLKGNSCQSVNFSFAFIIMTLSVSPLTNLLPSTYIAFKYLFTFLLSSGLAWWATPLARNAALRYNIVDKPDGRLKDHAQPTPYLGGIVVYISFLLTLSCTFDFNEKVLGIILAGSVLVIIGLFDDMQAVTPKIKFLGQLIAILVLVKSGIRIELIALPEWINLPFTVLWIAGIINALNILDIMDGLATGVAFCASLILFLVSILNGNTMIAILTLALAGSLLGVLKYNFEPAKIYLGDTGSMFIGLMLGSLSMIGSYSHHNNLGFVAPLLILGVPIFDMLFVMVLRYRKGISMFLGSKDHFPLRCRKIGFSVRQIVCMSYAATLLLGGVALWIMYVTPFATVWILSGVIVVVLAIAWKLSQVQMPSNKEIFSES</sequence>
<evidence type="ECO:0000313" key="9">
    <source>
        <dbReference type="EMBL" id="GAK59932.1"/>
    </source>
</evidence>
<keyword evidence="6 8" id="KW-0472">Membrane</keyword>
<accession>A0A081C5S7</accession>
<keyword evidence="4 8" id="KW-0812">Transmembrane</keyword>
<evidence type="ECO:0000256" key="4">
    <source>
        <dbReference type="ARBA" id="ARBA00022692"/>
    </source>
</evidence>
<dbReference type="GO" id="GO:0071555">
    <property type="term" value="P:cell wall organization"/>
    <property type="evidence" value="ECO:0007669"/>
    <property type="project" value="TreeGrafter"/>
</dbReference>
<comment type="subcellular location">
    <subcellularLocation>
        <location evidence="1">Cell membrane</location>
        <topology evidence="1">Multi-pass membrane protein</topology>
    </subcellularLocation>
</comment>
<keyword evidence="3 9" id="KW-0808">Transferase</keyword>
<dbReference type="HOGENOM" id="CLU_023982_2_3_0"/>
<feature type="transmembrane region" description="Helical" evidence="8">
    <location>
        <begin position="91"/>
        <end position="109"/>
    </location>
</feature>